<dbReference type="InterPro" id="IPR036514">
    <property type="entry name" value="SGNH_hydro_sf"/>
</dbReference>
<dbReference type="EMBL" id="WUMK01000004">
    <property type="protein sequence ID" value="MXN45931.1"/>
    <property type="molecule type" value="Genomic_DNA"/>
</dbReference>
<name>A0A6N8SB72_9HYPH</name>
<organism evidence="1 2">
    <name type="scientific">Shinella kummerowiae</name>
    <dbReference type="NCBI Taxonomy" id="417745"/>
    <lineage>
        <taxon>Bacteria</taxon>
        <taxon>Pseudomonadati</taxon>
        <taxon>Pseudomonadota</taxon>
        <taxon>Alphaproteobacteria</taxon>
        <taxon>Hyphomicrobiales</taxon>
        <taxon>Rhizobiaceae</taxon>
        <taxon>Shinella</taxon>
    </lineage>
</organism>
<evidence type="ECO:0008006" key="3">
    <source>
        <dbReference type="Google" id="ProtNLM"/>
    </source>
</evidence>
<protein>
    <recommendedName>
        <fullName evidence="3">Sialate O-acetylesterase domain-containing protein</fullName>
    </recommendedName>
</protein>
<dbReference type="AlphaFoldDB" id="A0A6N8SB72"/>
<dbReference type="GO" id="GO:0016788">
    <property type="term" value="F:hydrolase activity, acting on ester bonds"/>
    <property type="evidence" value="ECO:0007669"/>
    <property type="project" value="UniProtKB-ARBA"/>
</dbReference>
<reference evidence="1 2" key="1">
    <citation type="submission" date="2019-12" db="EMBL/GenBank/DDBJ databases">
        <title>Shinella kummerowiae sp. nov., a symbiotic bacterium isolated from root nodules of the herbal legume Kummerowia stipulacea.</title>
        <authorList>
            <person name="Gao J."/>
        </authorList>
    </citation>
    <scope>NUCLEOTIDE SEQUENCE [LARGE SCALE GENOMIC DNA]</scope>
    <source>
        <strain evidence="1 2">CCBAU 25048</strain>
    </source>
</reference>
<sequence length="747" mass="78552">MGTVVTDVIKSVFADGPNSNPDQVDKARVRSEVGPTIDSELDKLRGLSTVALQWKVPVTLATSANITLSGEQTVDGVMTSSTDVLVKDHASGVLKGIYTSGAGAWTRRADANEAAELVGMAVFVRSGTVNAGKQFACTTPAPITIGATALTFVEISDQAALNAGIADLEATKADTTYVDAQIGAIEERVPDAVADSRYAHVVGDPSGAVFYGIDYGGYFLADLTKANALSGINPLTDASFVIASGTKDDTLAARLRNGVPADFGIARMPLTGIEPIGGMSKAVSYSPDGTRRVLSGPDFEYFGGQPAYGKSMRCYAPRPLYGAGRIVCVACDGSGIEIPDDPDTIYMLLGTGQSLMAGSNGTDAYFYTTALYPSHTLMFQSSVYSDFRMGLAAADITQVLDGNTLTGFTPAVARVGRLGYGGQDILTSAANYMQRMAMLHCGKTFPLLIASVAVGGASQAEIGPGTVPWTNGLTAVARATAIAASMGKRLCVLAVVRSHGQTDATTPAQTYADNEIDHMNQLSTAIKAITGQVGDVPWMVDQWSSMGEASDNESTSNSVIGITLAEQDQPTKYMISTPHYRYKEFYSPDFVHFLGRGYAQIGEKVGHAILTRLVGNTGKKALRFSSAVYDGNVTITATANRAADDFLIDTTLVTAQTNHGIEVSYGSGQFRTISNVARSGNTAVITLSAPIAGAHMLGVGMLGHDTTRTLATVPRTNFRDASTKRALLGNIPDPDVMLHQRIPVTMP</sequence>
<comment type="caution">
    <text evidence="1">The sequence shown here is derived from an EMBL/GenBank/DDBJ whole genome shotgun (WGS) entry which is preliminary data.</text>
</comment>
<dbReference type="Gene3D" id="3.40.50.1110">
    <property type="entry name" value="SGNH hydrolase"/>
    <property type="match status" value="1"/>
</dbReference>
<dbReference type="OrthoDB" id="7779280at2"/>
<accession>A0A6N8SB72</accession>
<evidence type="ECO:0000313" key="1">
    <source>
        <dbReference type="EMBL" id="MXN45931.1"/>
    </source>
</evidence>
<dbReference type="RefSeq" id="WP_160859493.1">
    <property type="nucleotide sequence ID" value="NZ_WUMK01000004.1"/>
</dbReference>
<gene>
    <name evidence="1" type="ORF">GR138_12075</name>
</gene>
<proteinExistence type="predicted"/>
<keyword evidence="2" id="KW-1185">Reference proteome</keyword>
<dbReference type="SUPFAM" id="SSF52266">
    <property type="entry name" value="SGNH hydrolase"/>
    <property type="match status" value="1"/>
</dbReference>
<dbReference type="Proteomes" id="UP000435802">
    <property type="component" value="Unassembled WGS sequence"/>
</dbReference>
<evidence type="ECO:0000313" key="2">
    <source>
        <dbReference type="Proteomes" id="UP000435802"/>
    </source>
</evidence>